<name>A0A0S4J0D1_BODSA</name>
<feature type="compositionally biased region" description="Basic and acidic residues" evidence="1">
    <location>
        <begin position="51"/>
        <end position="61"/>
    </location>
</feature>
<dbReference type="OrthoDB" id="3341102at2759"/>
<evidence type="ECO:0000256" key="1">
    <source>
        <dbReference type="SAM" id="MobiDB-lite"/>
    </source>
</evidence>
<organism evidence="3 4">
    <name type="scientific">Bodo saltans</name>
    <name type="common">Flagellated protozoan</name>
    <dbReference type="NCBI Taxonomy" id="75058"/>
    <lineage>
        <taxon>Eukaryota</taxon>
        <taxon>Discoba</taxon>
        <taxon>Euglenozoa</taxon>
        <taxon>Kinetoplastea</taxon>
        <taxon>Metakinetoplastina</taxon>
        <taxon>Eubodonida</taxon>
        <taxon>Bodonidae</taxon>
        <taxon>Bodo</taxon>
    </lineage>
</organism>
<sequence length="307" mass="34350">KTVQVRVCDEKKGCTVWLSATSTRDIHGAWTTALAPPYIIFKGATPGEKEAAKEAQRLKDWHAKHKDSKKAPPAPAKKTKKEVAGAGRMVQGLQNIFGVDKKVKFQAAQATSGWMTEAIFLDVVDRLHDLKQFGRRGLLVVDLFAAHRTEAVRQKAKERGYAIAYIPGGCTSKAQPHDVSCNKSFKGKMTELYSKFVIDNGSTNPASRQQLCEWIVEAYRCEAIRVELHNAIYDCVVSALTEEYDEQAVQKHNLEQRATAEGSVEELAKELECCLVVSDSEDEEECDYDHEEEGDDDKYMDCDDEQN</sequence>
<dbReference type="Proteomes" id="UP000051952">
    <property type="component" value="Unassembled WGS sequence"/>
</dbReference>
<evidence type="ECO:0000259" key="2">
    <source>
        <dbReference type="Pfam" id="PF03184"/>
    </source>
</evidence>
<dbReference type="Pfam" id="PF03184">
    <property type="entry name" value="DDE_1"/>
    <property type="match status" value="1"/>
</dbReference>
<feature type="non-terminal residue" evidence="3">
    <location>
        <position position="1"/>
    </location>
</feature>
<protein>
    <recommendedName>
        <fullName evidence="2">DDE-1 domain-containing protein</fullName>
    </recommendedName>
</protein>
<dbReference type="AlphaFoldDB" id="A0A0S4J0D1"/>
<feature type="region of interest" description="Disordered" evidence="1">
    <location>
        <begin position="279"/>
        <end position="307"/>
    </location>
</feature>
<proteinExistence type="predicted"/>
<dbReference type="InterPro" id="IPR004875">
    <property type="entry name" value="DDE_SF_endonuclease_dom"/>
</dbReference>
<accession>A0A0S4J0D1</accession>
<gene>
    <name evidence="3" type="ORF">BSAL_72340</name>
</gene>
<evidence type="ECO:0000313" key="3">
    <source>
        <dbReference type="EMBL" id="CUG06326.1"/>
    </source>
</evidence>
<feature type="domain" description="DDE-1" evidence="2">
    <location>
        <begin position="86"/>
        <end position="204"/>
    </location>
</feature>
<dbReference type="GO" id="GO:0003676">
    <property type="term" value="F:nucleic acid binding"/>
    <property type="evidence" value="ECO:0007669"/>
    <property type="project" value="InterPro"/>
</dbReference>
<reference evidence="4" key="1">
    <citation type="submission" date="2015-09" db="EMBL/GenBank/DDBJ databases">
        <authorList>
            <consortium name="Pathogen Informatics"/>
        </authorList>
    </citation>
    <scope>NUCLEOTIDE SEQUENCE [LARGE SCALE GENOMIC DNA]</scope>
    <source>
        <strain evidence="4">Lake Konstanz</strain>
    </source>
</reference>
<keyword evidence="4" id="KW-1185">Reference proteome</keyword>
<feature type="region of interest" description="Disordered" evidence="1">
    <location>
        <begin position="51"/>
        <end position="85"/>
    </location>
</feature>
<dbReference type="EMBL" id="CYKH01000579">
    <property type="protein sequence ID" value="CUG06326.1"/>
    <property type="molecule type" value="Genomic_DNA"/>
</dbReference>
<dbReference type="VEuPathDB" id="TriTrypDB:BSAL_72340"/>
<evidence type="ECO:0000313" key="4">
    <source>
        <dbReference type="Proteomes" id="UP000051952"/>
    </source>
</evidence>